<dbReference type="VEuPathDB" id="FungiDB:Bcin01g10990"/>
<reference evidence="1 2" key="2">
    <citation type="journal article" date="2012" name="Eukaryot. Cell">
        <title>Genome update of Botrytis cinerea strains B05.10 and T4.</title>
        <authorList>
            <person name="Staats M."/>
            <person name="van Kan J.A."/>
        </authorList>
    </citation>
    <scope>NUCLEOTIDE SEQUENCE [LARGE SCALE GENOMIC DNA]</scope>
    <source>
        <strain evidence="1 2">B05.10</strain>
    </source>
</reference>
<dbReference type="GO" id="GO:0005886">
    <property type="term" value="C:plasma membrane"/>
    <property type="evidence" value="ECO:0007669"/>
    <property type="project" value="TreeGrafter"/>
</dbReference>
<dbReference type="Gene3D" id="1.10.4160.10">
    <property type="entry name" value="Hydantoin permease"/>
    <property type="match status" value="1"/>
</dbReference>
<dbReference type="InterPro" id="IPR045225">
    <property type="entry name" value="Uracil/uridine/allantoin_perm"/>
</dbReference>
<dbReference type="RefSeq" id="XP_024546719.1">
    <property type="nucleotide sequence ID" value="XM_024690950.1"/>
</dbReference>
<organism evidence="1 2">
    <name type="scientific">Botryotinia fuckeliana (strain B05.10)</name>
    <name type="common">Noble rot fungus</name>
    <name type="synonym">Botrytis cinerea</name>
    <dbReference type="NCBI Taxonomy" id="332648"/>
    <lineage>
        <taxon>Eukaryota</taxon>
        <taxon>Fungi</taxon>
        <taxon>Dikarya</taxon>
        <taxon>Ascomycota</taxon>
        <taxon>Pezizomycotina</taxon>
        <taxon>Leotiomycetes</taxon>
        <taxon>Helotiales</taxon>
        <taxon>Sclerotiniaceae</taxon>
        <taxon>Botrytis</taxon>
    </lineage>
</organism>
<name>A0A384J7X7_BOTFB</name>
<dbReference type="PANTHER" id="PTHR30618:SF0">
    <property type="entry name" value="PURINE-URACIL PERMEASE NCS1"/>
    <property type="match status" value="1"/>
</dbReference>
<evidence type="ECO:0000313" key="2">
    <source>
        <dbReference type="Proteomes" id="UP000001798"/>
    </source>
</evidence>
<proteinExistence type="predicted"/>
<dbReference type="OrthoDB" id="2018619at2759"/>
<dbReference type="EMBL" id="CP009805">
    <property type="protein sequence ID" value="ATZ46517.1"/>
    <property type="molecule type" value="Genomic_DNA"/>
</dbReference>
<keyword evidence="2" id="KW-1185">Reference proteome</keyword>
<dbReference type="GO" id="GO:0015205">
    <property type="term" value="F:nucleobase transmembrane transporter activity"/>
    <property type="evidence" value="ECO:0007669"/>
    <property type="project" value="TreeGrafter"/>
</dbReference>
<sequence length="102" mass="11889">MRSFTSIPYVPTGKQIKERFTTVKAWELPKQKSALAPEHVWTNEDMDPVKKENQTWTLWTWMAYWATDTITLGTWETASSILAVGLTWREAIPITKTEKCKR</sequence>
<reference evidence="1 2" key="3">
    <citation type="journal article" date="2017" name="Mol. Plant Pathol.">
        <title>A gapless genome sequence of the fungus Botrytis cinerea.</title>
        <authorList>
            <person name="Van Kan J.A."/>
            <person name="Stassen J.H."/>
            <person name="Mosbach A."/>
            <person name="Van Der Lee T.A."/>
            <person name="Faino L."/>
            <person name="Farmer A.D."/>
            <person name="Papasotiriou D.G."/>
            <person name="Zhou S."/>
            <person name="Seidl M.F."/>
            <person name="Cottam E."/>
            <person name="Edel D."/>
            <person name="Hahn M."/>
            <person name="Schwartz D.C."/>
            <person name="Dietrich R.A."/>
            <person name="Widdison S."/>
            <person name="Scalliet G."/>
        </authorList>
    </citation>
    <scope>NUCLEOTIDE SEQUENCE [LARGE SCALE GENOMIC DNA]</scope>
    <source>
        <strain evidence="1 2">B05.10</strain>
    </source>
</reference>
<dbReference type="GeneID" id="5429869"/>
<accession>A0A384J7X7</accession>
<evidence type="ECO:0000313" key="1">
    <source>
        <dbReference type="EMBL" id="ATZ46517.1"/>
    </source>
</evidence>
<dbReference type="PANTHER" id="PTHR30618">
    <property type="entry name" value="NCS1 FAMILY PURINE/PYRIMIDINE TRANSPORTER"/>
    <property type="match status" value="1"/>
</dbReference>
<reference evidence="1 2" key="1">
    <citation type="journal article" date="2011" name="PLoS Genet.">
        <title>Genomic analysis of the necrotrophic fungal pathogens Sclerotinia sclerotiorum and Botrytis cinerea.</title>
        <authorList>
            <person name="Amselem J."/>
            <person name="Cuomo C.A."/>
            <person name="van Kan J.A."/>
            <person name="Viaud M."/>
            <person name="Benito E.P."/>
            <person name="Couloux A."/>
            <person name="Coutinho P.M."/>
            <person name="de Vries R.P."/>
            <person name="Dyer P.S."/>
            <person name="Fillinger S."/>
            <person name="Fournier E."/>
            <person name="Gout L."/>
            <person name="Hahn M."/>
            <person name="Kohn L."/>
            <person name="Lapalu N."/>
            <person name="Plummer K.M."/>
            <person name="Pradier J.M."/>
            <person name="Quevillon E."/>
            <person name="Sharon A."/>
            <person name="Simon A."/>
            <person name="ten Have A."/>
            <person name="Tudzynski B."/>
            <person name="Tudzynski P."/>
            <person name="Wincker P."/>
            <person name="Andrew M."/>
            <person name="Anthouard V."/>
            <person name="Beever R.E."/>
            <person name="Beffa R."/>
            <person name="Benoit I."/>
            <person name="Bouzid O."/>
            <person name="Brault B."/>
            <person name="Chen Z."/>
            <person name="Choquer M."/>
            <person name="Collemare J."/>
            <person name="Cotton P."/>
            <person name="Danchin E.G."/>
            <person name="Da Silva C."/>
            <person name="Gautier A."/>
            <person name="Giraud C."/>
            <person name="Giraud T."/>
            <person name="Gonzalez C."/>
            <person name="Grossetete S."/>
            <person name="Guldener U."/>
            <person name="Henrissat B."/>
            <person name="Howlett B.J."/>
            <person name="Kodira C."/>
            <person name="Kretschmer M."/>
            <person name="Lappartient A."/>
            <person name="Leroch M."/>
            <person name="Levis C."/>
            <person name="Mauceli E."/>
            <person name="Neuveglise C."/>
            <person name="Oeser B."/>
            <person name="Pearson M."/>
            <person name="Poulain J."/>
            <person name="Poussereau N."/>
            <person name="Quesneville H."/>
            <person name="Rascle C."/>
            <person name="Schumacher J."/>
            <person name="Segurens B."/>
            <person name="Sexton A."/>
            <person name="Silva E."/>
            <person name="Sirven C."/>
            <person name="Soanes D.M."/>
            <person name="Talbot N.J."/>
            <person name="Templeton M."/>
            <person name="Yandava C."/>
            <person name="Yarden O."/>
            <person name="Zeng Q."/>
            <person name="Rollins J.A."/>
            <person name="Lebrun M.H."/>
            <person name="Dickman M."/>
        </authorList>
    </citation>
    <scope>NUCLEOTIDE SEQUENCE [LARGE SCALE GENOMIC DNA]</scope>
    <source>
        <strain evidence="1 2">B05.10</strain>
    </source>
</reference>
<protein>
    <submittedName>
        <fullName evidence="1">Uncharacterized protein</fullName>
    </submittedName>
</protein>
<dbReference type="AlphaFoldDB" id="A0A384J7X7"/>
<dbReference type="Proteomes" id="UP000001798">
    <property type="component" value="Chromosome 1"/>
</dbReference>
<gene>
    <name evidence="1" type="ORF">BCIN_01g10990</name>
</gene>